<reference evidence="2 3" key="1">
    <citation type="submission" date="2019-02" db="EMBL/GenBank/DDBJ databases">
        <title>Deep-cultivation of Planctomycetes and their phenomic and genomic characterization uncovers novel biology.</title>
        <authorList>
            <person name="Wiegand S."/>
            <person name="Jogler M."/>
            <person name="Boedeker C."/>
            <person name="Pinto D."/>
            <person name="Vollmers J."/>
            <person name="Rivas-Marin E."/>
            <person name="Kohn T."/>
            <person name="Peeters S.H."/>
            <person name="Heuer A."/>
            <person name="Rast P."/>
            <person name="Oberbeckmann S."/>
            <person name="Bunk B."/>
            <person name="Jeske O."/>
            <person name="Meyerdierks A."/>
            <person name="Storesund J.E."/>
            <person name="Kallscheuer N."/>
            <person name="Luecker S."/>
            <person name="Lage O.M."/>
            <person name="Pohl T."/>
            <person name="Merkel B.J."/>
            <person name="Hornburger P."/>
            <person name="Mueller R.-W."/>
            <person name="Bruemmer F."/>
            <person name="Labrenz M."/>
            <person name="Spormann A.M."/>
            <person name="Op den Camp H."/>
            <person name="Overmann J."/>
            <person name="Amann R."/>
            <person name="Jetten M.S.M."/>
            <person name="Mascher T."/>
            <person name="Medema M.H."/>
            <person name="Devos D.P."/>
            <person name="Kaster A.-K."/>
            <person name="Ovreas L."/>
            <person name="Rohde M."/>
            <person name="Galperin M.Y."/>
            <person name="Jogler C."/>
        </authorList>
    </citation>
    <scope>NUCLEOTIDE SEQUENCE [LARGE SCALE GENOMIC DNA]</scope>
    <source>
        <strain evidence="2 3">ETA_A8</strain>
    </source>
</reference>
<accession>A0A517YFE9</accession>
<evidence type="ECO:0000256" key="1">
    <source>
        <dbReference type="SAM" id="MobiDB-lite"/>
    </source>
</evidence>
<gene>
    <name evidence="2" type="ORF">ETAA8_39780</name>
</gene>
<sequence>MGELDNTLIIYIVGDIGTSPERQDQQADRQTWSVAVSAEGSEGRSRESRPGQRLVRGRVLGQMRLPR</sequence>
<organism evidence="2 3">
    <name type="scientific">Anatilimnocola aggregata</name>
    <dbReference type="NCBI Taxonomy" id="2528021"/>
    <lineage>
        <taxon>Bacteria</taxon>
        <taxon>Pseudomonadati</taxon>
        <taxon>Planctomycetota</taxon>
        <taxon>Planctomycetia</taxon>
        <taxon>Pirellulales</taxon>
        <taxon>Pirellulaceae</taxon>
        <taxon>Anatilimnocola</taxon>
    </lineage>
</organism>
<dbReference type="KEGG" id="aagg:ETAA8_39780"/>
<feature type="region of interest" description="Disordered" evidence="1">
    <location>
        <begin position="20"/>
        <end position="67"/>
    </location>
</feature>
<keyword evidence="3" id="KW-1185">Reference proteome</keyword>
<dbReference type="Proteomes" id="UP000315017">
    <property type="component" value="Chromosome"/>
</dbReference>
<feature type="compositionally biased region" description="Basic and acidic residues" evidence="1">
    <location>
        <begin position="41"/>
        <end position="50"/>
    </location>
</feature>
<dbReference type="AlphaFoldDB" id="A0A517YFE9"/>
<evidence type="ECO:0000313" key="3">
    <source>
        <dbReference type="Proteomes" id="UP000315017"/>
    </source>
</evidence>
<dbReference type="EMBL" id="CP036274">
    <property type="protein sequence ID" value="QDU28872.1"/>
    <property type="molecule type" value="Genomic_DNA"/>
</dbReference>
<evidence type="ECO:0000313" key="2">
    <source>
        <dbReference type="EMBL" id="QDU28872.1"/>
    </source>
</evidence>
<proteinExistence type="predicted"/>
<protein>
    <submittedName>
        <fullName evidence="2">Uncharacterized protein</fullName>
    </submittedName>
</protein>
<name>A0A517YFE9_9BACT</name>